<feature type="transmembrane region" description="Helical" evidence="8">
    <location>
        <begin position="251"/>
        <end position="270"/>
    </location>
</feature>
<keyword evidence="5 8" id="KW-0812">Transmembrane</keyword>
<evidence type="ECO:0000313" key="9">
    <source>
        <dbReference type="EMBL" id="KAA0696808.1"/>
    </source>
</evidence>
<keyword evidence="3" id="KW-0813">Transport</keyword>
<dbReference type="InterPro" id="IPR004776">
    <property type="entry name" value="Mem_transp_PIN-like"/>
</dbReference>
<keyword evidence="10" id="KW-1185">Reference proteome</keyword>
<organism evidence="9 10">
    <name type="scientific">Halopseudomonas laoshanensis</name>
    <dbReference type="NCBI Taxonomy" id="2268758"/>
    <lineage>
        <taxon>Bacteria</taxon>
        <taxon>Pseudomonadati</taxon>
        <taxon>Pseudomonadota</taxon>
        <taxon>Gammaproteobacteria</taxon>
        <taxon>Pseudomonadales</taxon>
        <taxon>Pseudomonadaceae</taxon>
        <taxon>Halopseudomonas</taxon>
    </lineage>
</organism>
<dbReference type="Pfam" id="PF03547">
    <property type="entry name" value="Mem_trans"/>
    <property type="match status" value="2"/>
</dbReference>
<name>A0A7V7KXL8_9GAMM</name>
<evidence type="ECO:0000256" key="1">
    <source>
        <dbReference type="ARBA" id="ARBA00004651"/>
    </source>
</evidence>
<dbReference type="Proteomes" id="UP000463138">
    <property type="component" value="Unassembled WGS sequence"/>
</dbReference>
<comment type="similarity">
    <text evidence="2">Belongs to the auxin efflux carrier (TC 2.A.69) family.</text>
</comment>
<feature type="transmembrane region" description="Helical" evidence="8">
    <location>
        <begin position="161"/>
        <end position="180"/>
    </location>
</feature>
<dbReference type="AlphaFoldDB" id="A0A7V7KXL8"/>
<dbReference type="GO" id="GO:0055085">
    <property type="term" value="P:transmembrane transport"/>
    <property type="evidence" value="ECO:0007669"/>
    <property type="project" value="InterPro"/>
</dbReference>
<gene>
    <name evidence="9" type="ORF">DT594_05680</name>
</gene>
<evidence type="ECO:0000256" key="4">
    <source>
        <dbReference type="ARBA" id="ARBA00022475"/>
    </source>
</evidence>
<keyword evidence="7 8" id="KW-0472">Membrane</keyword>
<accession>A0A7V7KXL8</accession>
<evidence type="ECO:0000256" key="3">
    <source>
        <dbReference type="ARBA" id="ARBA00022448"/>
    </source>
</evidence>
<comment type="subcellular location">
    <subcellularLocation>
        <location evidence="1">Cell membrane</location>
        <topology evidence="1">Multi-pass membrane protein</topology>
    </subcellularLocation>
</comment>
<protein>
    <submittedName>
        <fullName evidence="9">AEC family transporter</fullName>
    </submittedName>
</protein>
<sequence length="302" mass="32415">MVVIHALIPVFGLILLGYLLGWRRWVPSDAGGSLNAVTFKLFMPVLLFSGLAKADLGQALSPLLVLVYFLPALAVFSVVNLIMHRRIGHPTSMGLAASYSNNVLVGIPVVTLVLGSDYLVYLFAILIFHSLVLFTAQSLYNAFWAKEDGKGFDLRSTLRSLANPLIIGLLLGALLNLSGWQVPSPLWKAVEWLASAALPCALLVLGLSLSHYRLHLSASMSLLTLSKLVLFPIGVLIAGIAIPGLEPEARTVLVIMAACPTGVNVLAFHMGQQDNRIISSVIFMSTLLSAVTLPLWLVLLGG</sequence>
<feature type="transmembrane region" description="Helical" evidence="8">
    <location>
        <begin position="222"/>
        <end position="245"/>
    </location>
</feature>
<dbReference type="EMBL" id="QOVF01000001">
    <property type="protein sequence ID" value="KAA0696808.1"/>
    <property type="molecule type" value="Genomic_DNA"/>
</dbReference>
<evidence type="ECO:0000256" key="8">
    <source>
        <dbReference type="SAM" id="Phobius"/>
    </source>
</evidence>
<dbReference type="InterPro" id="IPR038770">
    <property type="entry name" value="Na+/solute_symporter_sf"/>
</dbReference>
<dbReference type="RefSeq" id="WP_149331738.1">
    <property type="nucleotide sequence ID" value="NZ_QOVF01000001.1"/>
</dbReference>
<keyword evidence="4" id="KW-1003">Cell membrane</keyword>
<evidence type="ECO:0000256" key="6">
    <source>
        <dbReference type="ARBA" id="ARBA00022989"/>
    </source>
</evidence>
<keyword evidence="6 8" id="KW-1133">Transmembrane helix</keyword>
<feature type="transmembrane region" description="Helical" evidence="8">
    <location>
        <begin position="120"/>
        <end position="140"/>
    </location>
</feature>
<dbReference type="PANTHER" id="PTHR36838:SF1">
    <property type="entry name" value="SLR1864 PROTEIN"/>
    <property type="match status" value="1"/>
</dbReference>
<dbReference type="OrthoDB" id="9810457at2"/>
<dbReference type="PANTHER" id="PTHR36838">
    <property type="entry name" value="AUXIN EFFLUX CARRIER FAMILY PROTEIN"/>
    <property type="match status" value="1"/>
</dbReference>
<feature type="transmembrane region" description="Helical" evidence="8">
    <location>
        <begin position="6"/>
        <end position="22"/>
    </location>
</feature>
<feature type="transmembrane region" description="Helical" evidence="8">
    <location>
        <begin position="34"/>
        <end position="51"/>
    </location>
</feature>
<evidence type="ECO:0000256" key="7">
    <source>
        <dbReference type="ARBA" id="ARBA00023136"/>
    </source>
</evidence>
<comment type="caution">
    <text evidence="9">The sequence shown here is derived from an EMBL/GenBank/DDBJ whole genome shotgun (WGS) entry which is preliminary data.</text>
</comment>
<evidence type="ECO:0000256" key="5">
    <source>
        <dbReference type="ARBA" id="ARBA00022692"/>
    </source>
</evidence>
<evidence type="ECO:0000313" key="10">
    <source>
        <dbReference type="Proteomes" id="UP000463138"/>
    </source>
</evidence>
<feature type="transmembrane region" description="Helical" evidence="8">
    <location>
        <begin position="192"/>
        <end position="210"/>
    </location>
</feature>
<dbReference type="Gene3D" id="1.20.1530.20">
    <property type="match status" value="1"/>
</dbReference>
<reference evidence="9 10" key="1">
    <citation type="submission" date="2018-07" db="EMBL/GenBank/DDBJ databases">
        <title>Pseudomonas laoshanensis sp. nov., isolated from soil.</title>
        <authorList>
            <person name="Sun J."/>
            <person name="Yu L."/>
            <person name="Wang M."/>
            <person name="Zhang C."/>
        </authorList>
    </citation>
    <scope>NUCLEOTIDE SEQUENCE [LARGE SCALE GENOMIC DNA]</scope>
    <source>
        <strain evidence="9 10">Y22</strain>
    </source>
</reference>
<feature type="transmembrane region" description="Helical" evidence="8">
    <location>
        <begin position="95"/>
        <end position="114"/>
    </location>
</feature>
<dbReference type="GO" id="GO:0005886">
    <property type="term" value="C:plasma membrane"/>
    <property type="evidence" value="ECO:0007669"/>
    <property type="project" value="UniProtKB-SubCell"/>
</dbReference>
<feature type="transmembrane region" description="Helical" evidence="8">
    <location>
        <begin position="277"/>
        <end position="299"/>
    </location>
</feature>
<proteinExistence type="inferred from homology"/>
<feature type="transmembrane region" description="Helical" evidence="8">
    <location>
        <begin position="63"/>
        <end position="83"/>
    </location>
</feature>
<evidence type="ECO:0000256" key="2">
    <source>
        <dbReference type="ARBA" id="ARBA00010145"/>
    </source>
</evidence>